<dbReference type="Proteomes" id="UP001597244">
    <property type="component" value="Unassembled WGS sequence"/>
</dbReference>
<dbReference type="Gene3D" id="3.40.50.450">
    <property type="match status" value="1"/>
</dbReference>
<dbReference type="PANTHER" id="PTHR43022:SF1">
    <property type="entry name" value="PROTEIN SMF"/>
    <property type="match status" value="1"/>
</dbReference>
<dbReference type="NCBIfam" id="TIGR00732">
    <property type="entry name" value="dprA"/>
    <property type="match status" value="1"/>
</dbReference>
<evidence type="ECO:0000256" key="1">
    <source>
        <dbReference type="ARBA" id="ARBA00006525"/>
    </source>
</evidence>
<evidence type="ECO:0000259" key="2">
    <source>
        <dbReference type="Pfam" id="PF02481"/>
    </source>
</evidence>
<comment type="similarity">
    <text evidence="1">Belongs to the DprA/Smf family.</text>
</comment>
<proteinExistence type="inferred from homology"/>
<dbReference type="EMBL" id="JBHTOF010000100">
    <property type="protein sequence ID" value="MFD1466309.1"/>
    <property type="molecule type" value="Genomic_DNA"/>
</dbReference>
<gene>
    <name evidence="3" type="primary">dprA</name>
    <name evidence="3" type="ORF">ACFQ4L_09585</name>
</gene>
<dbReference type="RefSeq" id="WP_164506566.1">
    <property type="nucleotide sequence ID" value="NZ_JBHTOF010000100.1"/>
</dbReference>
<sequence length="282" mass="31562">MNKNEILLAAKTNQYWRYHDQLLLAKALATAPFTAETTWVEVNTYLRAHLEFFPGYLSHGNNRKISEQYLTILDADYPLELAEIYEPPIILFYRGQRELLKSRKVGIVGARKCTPYSQTCLRKIIPELVNHQLVTVSGLAVGVDMLVHQETLSAKGKTIAVIGNGVDLVYPPQNTPLQQIISQQGLLLSEYLPGDPPRRFHFPQRNRIIAGLSEAVVVTEARRRSGSLITANLALQENRNVFAIPGRILDEESEGTNQLIQAGATPVLTAQDILTDFQAYQV</sequence>
<dbReference type="Pfam" id="PF02481">
    <property type="entry name" value="DNA_processg_A"/>
    <property type="match status" value="1"/>
</dbReference>
<evidence type="ECO:0000313" key="4">
    <source>
        <dbReference type="Proteomes" id="UP001597244"/>
    </source>
</evidence>
<dbReference type="InterPro" id="IPR057666">
    <property type="entry name" value="DrpA_SLOG"/>
</dbReference>
<name>A0ABW4DS40_9LACO</name>
<dbReference type="InterPro" id="IPR003488">
    <property type="entry name" value="DprA"/>
</dbReference>
<dbReference type="SUPFAM" id="SSF102405">
    <property type="entry name" value="MCP/YpsA-like"/>
    <property type="match status" value="1"/>
</dbReference>
<keyword evidence="4" id="KW-1185">Reference proteome</keyword>
<feature type="domain" description="Smf/DprA SLOG" evidence="2">
    <location>
        <begin position="69"/>
        <end position="277"/>
    </location>
</feature>
<evidence type="ECO:0000313" key="3">
    <source>
        <dbReference type="EMBL" id="MFD1466309.1"/>
    </source>
</evidence>
<comment type="caution">
    <text evidence="3">The sequence shown here is derived from an EMBL/GenBank/DDBJ whole genome shotgun (WGS) entry which is preliminary data.</text>
</comment>
<reference evidence="4" key="1">
    <citation type="journal article" date="2019" name="Int. J. Syst. Evol. Microbiol.">
        <title>The Global Catalogue of Microorganisms (GCM) 10K type strain sequencing project: providing services to taxonomists for standard genome sequencing and annotation.</title>
        <authorList>
            <consortium name="The Broad Institute Genomics Platform"/>
            <consortium name="The Broad Institute Genome Sequencing Center for Infectious Disease"/>
            <person name="Wu L."/>
            <person name="Ma J."/>
        </authorList>
    </citation>
    <scope>NUCLEOTIDE SEQUENCE [LARGE SCALE GENOMIC DNA]</scope>
    <source>
        <strain evidence="4">CCM 8951</strain>
    </source>
</reference>
<protein>
    <submittedName>
        <fullName evidence="3">DNA-processing protein DprA</fullName>
    </submittedName>
</protein>
<accession>A0ABW4DS40</accession>
<organism evidence="3 4">
    <name type="scientific">Lapidilactobacillus mulanensis</name>
    <dbReference type="NCBI Taxonomy" id="2485999"/>
    <lineage>
        <taxon>Bacteria</taxon>
        <taxon>Bacillati</taxon>
        <taxon>Bacillota</taxon>
        <taxon>Bacilli</taxon>
        <taxon>Lactobacillales</taxon>
        <taxon>Lactobacillaceae</taxon>
        <taxon>Lapidilactobacillus</taxon>
    </lineage>
</organism>
<dbReference type="PANTHER" id="PTHR43022">
    <property type="entry name" value="PROTEIN SMF"/>
    <property type="match status" value="1"/>
</dbReference>